<dbReference type="SUPFAM" id="SSF52047">
    <property type="entry name" value="RNI-like"/>
    <property type="match status" value="1"/>
</dbReference>
<protein>
    <recommendedName>
        <fullName evidence="4">F-box domain-containing protein</fullName>
    </recommendedName>
</protein>
<sequence length="316" mass="35887">MRLLLIAIIPREGFAATTAIEVVQPHLCRAHSLLIDHSLSPINITVPLFWEAPELISMDLRGITFPDFKILCQILRSAPRLQRLHLPNCDILKDIRDDMEHYHTRLEHLEELVLHCGNLSLWFLSQVERPDLRRVSLSHQCLNTSTLNSIVYNASTAHESETHMHTFTLQLVTTLSYLPEVESLTLEKTQQIESLVLFLGAPVKGLGVIPSMAGITTLPSNDDAFILPRLRILRIKDCSSWGVVALRPLWPRFDGVYEGVQYTMPTPLERLELVGDMGTPVDLEETKPLIESVGTVLVDEITRRREEIPDFMYVTE</sequence>
<keyword evidence="3" id="KW-1185">Reference proteome</keyword>
<keyword evidence="1" id="KW-0732">Signal</keyword>
<feature type="chain" id="PRO_5012588184" description="F-box domain-containing protein" evidence="1">
    <location>
        <begin position="16"/>
        <end position="316"/>
    </location>
</feature>
<feature type="non-terminal residue" evidence="2">
    <location>
        <position position="1"/>
    </location>
</feature>
<evidence type="ECO:0000256" key="1">
    <source>
        <dbReference type="SAM" id="SignalP"/>
    </source>
</evidence>
<dbReference type="OrthoDB" id="4691307at2759"/>
<proteinExistence type="predicted"/>
<dbReference type="AlphaFoldDB" id="A0A167IRR9"/>
<name>A0A167IRR9_CALVF</name>
<accession>A0A167IRR9</accession>
<dbReference type="EMBL" id="KV417306">
    <property type="protein sequence ID" value="KZO92894.1"/>
    <property type="molecule type" value="Genomic_DNA"/>
</dbReference>
<feature type="signal peptide" evidence="1">
    <location>
        <begin position="1"/>
        <end position="15"/>
    </location>
</feature>
<evidence type="ECO:0000313" key="2">
    <source>
        <dbReference type="EMBL" id="KZO92894.1"/>
    </source>
</evidence>
<evidence type="ECO:0000313" key="3">
    <source>
        <dbReference type="Proteomes" id="UP000076738"/>
    </source>
</evidence>
<dbReference type="InterPro" id="IPR032675">
    <property type="entry name" value="LRR_dom_sf"/>
</dbReference>
<dbReference type="Gene3D" id="3.80.10.10">
    <property type="entry name" value="Ribonuclease Inhibitor"/>
    <property type="match status" value="1"/>
</dbReference>
<gene>
    <name evidence="2" type="ORF">CALVIDRAFT_540573</name>
</gene>
<dbReference type="Proteomes" id="UP000076738">
    <property type="component" value="Unassembled WGS sequence"/>
</dbReference>
<reference evidence="2 3" key="1">
    <citation type="journal article" date="2016" name="Mol. Biol. Evol.">
        <title>Comparative Genomics of Early-Diverging Mushroom-Forming Fungi Provides Insights into the Origins of Lignocellulose Decay Capabilities.</title>
        <authorList>
            <person name="Nagy L.G."/>
            <person name="Riley R."/>
            <person name="Tritt A."/>
            <person name="Adam C."/>
            <person name="Daum C."/>
            <person name="Floudas D."/>
            <person name="Sun H."/>
            <person name="Yadav J.S."/>
            <person name="Pangilinan J."/>
            <person name="Larsson K.H."/>
            <person name="Matsuura K."/>
            <person name="Barry K."/>
            <person name="Labutti K."/>
            <person name="Kuo R."/>
            <person name="Ohm R.A."/>
            <person name="Bhattacharya S.S."/>
            <person name="Shirouzu T."/>
            <person name="Yoshinaga Y."/>
            <person name="Martin F.M."/>
            <person name="Grigoriev I.V."/>
            <person name="Hibbett D.S."/>
        </authorList>
    </citation>
    <scope>NUCLEOTIDE SEQUENCE [LARGE SCALE GENOMIC DNA]</scope>
    <source>
        <strain evidence="2 3">TUFC12733</strain>
    </source>
</reference>
<organism evidence="2 3">
    <name type="scientific">Calocera viscosa (strain TUFC12733)</name>
    <dbReference type="NCBI Taxonomy" id="1330018"/>
    <lineage>
        <taxon>Eukaryota</taxon>
        <taxon>Fungi</taxon>
        <taxon>Dikarya</taxon>
        <taxon>Basidiomycota</taxon>
        <taxon>Agaricomycotina</taxon>
        <taxon>Dacrymycetes</taxon>
        <taxon>Dacrymycetales</taxon>
        <taxon>Dacrymycetaceae</taxon>
        <taxon>Calocera</taxon>
    </lineage>
</organism>
<evidence type="ECO:0008006" key="4">
    <source>
        <dbReference type="Google" id="ProtNLM"/>
    </source>
</evidence>